<dbReference type="EMBL" id="ACYT02000015">
    <property type="protein sequence ID" value="EFF80524.1"/>
    <property type="molecule type" value="Genomic_DNA"/>
</dbReference>
<gene>
    <name evidence="1" type="ORF">HMPREF0970_00530</name>
</gene>
<name>D4TX73_9ACTO</name>
<accession>D4TX73</accession>
<evidence type="ECO:0000313" key="2">
    <source>
        <dbReference type="Proteomes" id="UP000003150"/>
    </source>
</evidence>
<sequence>MLYEFVIFTHLFLASVGLNAPFGARCFMTGDFAYVPYGINAAS</sequence>
<organism evidence="1 2">
    <name type="scientific">Schaalia odontolytica F0309</name>
    <dbReference type="NCBI Taxonomy" id="649742"/>
    <lineage>
        <taxon>Bacteria</taxon>
        <taxon>Bacillati</taxon>
        <taxon>Actinomycetota</taxon>
        <taxon>Actinomycetes</taxon>
        <taxon>Actinomycetales</taxon>
        <taxon>Actinomycetaceae</taxon>
        <taxon>Schaalia</taxon>
    </lineage>
</organism>
<dbReference type="HOGENOM" id="CLU_3228487_0_0_11"/>
<dbReference type="Proteomes" id="UP000003150">
    <property type="component" value="Unassembled WGS sequence"/>
</dbReference>
<dbReference type="AlphaFoldDB" id="D4TX73"/>
<comment type="caution">
    <text evidence="1">The sequence shown here is derived from an EMBL/GenBank/DDBJ whole genome shotgun (WGS) entry which is preliminary data.</text>
</comment>
<protein>
    <submittedName>
        <fullName evidence="1">Uncharacterized protein</fullName>
    </submittedName>
</protein>
<reference evidence="1 2" key="1">
    <citation type="submission" date="2009-10" db="EMBL/GenBank/DDBJ databases">
        <authorList>
            <person name="Weinstock G."/>
            <person name="Sodergren E."/>
            <person name="Clifton S."/>
            <person name="Fulton L."/>
            <person name="Fulton B."/>
            <person name="Courtney L."/>
            <person name="Fronick C."/>
            <person name="Harrison M."/>
            <person name="Strong C."/>
            <person name="Farmer C."/>
            <person name="Delahaunty K."/>
            <person name="Markovic C."/>
            <person name="Hall O."/>
            <person name="Minx P."/>
            <person name="Tomlinson C."/>
            <person name="Mitreva M."/>
            <person name="Nelson J."/>
            <person name="Hou S."/>
            <person name="Wollam A."/>
            <person name="Pepin K.H."/>
            <person name="Johnson M."/>
            <person name="Bhonagiri V."/>
            <person name="Nash W.E."/>
            <person name="Warren W."/>
            <person name="Chinwalla A."/>
            <person name="Mardis E.R."/>
            <person name="Wilson R.K."/>
        </authorList>
    </citation>
    <scope>NUCLEOTIDE SEQUENCE [LARGE SCALE GENOMIC DNA]</scope>
    <source>
        <strain evidence="1 2">F0309</strain>
    </source>
</reference>
<evidence type="ECO:0000313" key="1">
    <source>
        <dbReference type="EMBL" id="EFF80524.1"/>
    </source>
</evidence>
<proteinExistence type="predicted"/>